<sequence>MLQPTTTQKAQIRDVLRSTLPAPSWIYPLLEKGTRGLGQYQLEIEDVQKHLQMLIFRRDMLANDVDLIRSVCESPIRYLPPEILCDIFEEACDQNSLDPPPGSPLDAREDQRLIALEMDRLAKRPLLSISQVCSTWHEIVMGTPRLWATIAAQMRHWPSKFQDCFELVSRCLKRSRDYPLTIRMWYNKERDTDFDEVLSLLLQHASRWRDVHIAAFYPLKDMLEADNIRFPILQSLHLDSSRYFAALDWSSAAPALKSISYHGSIRSIPHLQWSHIQVFDFTPAVGSRRRSWDHAGFTCLPWAQLPLNSSLVARILDEDVPKKYQSGSPIHSPIETLILRLSPYEHQNGRTLGVIFQSLSLPNLKKLQLLGVDKDMVFSEWLTWDQRHFIALAERSAFGNNVVSLALEVPIRHGELVDMLSVLTSLEELYLADSPQSGEDYSQQPHLITDQLFHALLLANDAGHTRIPRLNRLELSTTHYFSDDTLLDFVRSRALPFVNPTRLIFKLKLRSVRPGMSLLDDFWGQIEDLRAQRILDFEFEDYRNLQSNFLLLLHICSCHGGVTRHPDPGGPTMVIDNDLGIVYLVDNAQQFWSELEDILALPKDEVPTLERLDSTLRRYLALCSAYHEQYLHSPLQLEHACNLIAESELFAFHSERMCDIIVDGIRSNTDPHAQLIAYHVLLSHGRRRADFFRSQRRWISLFPLLMDHVLIEIDSDLEDAYFSSSTSAAGIVPVPIEAKLRALSIRLLYEVCRLQKFSVQDLRTFDDAFIDYMFDLVEQTRHMHDEAFNYSVINLIVALNEQFMVASLPNETAENRGEPSEPRNRVLRVLMRRLGSSKTFGENMIFMLNRAERTAEDLCMQLLILKLLYLLFTTNGTCDFFYTNDLCVLVDVFLRELVDLGDENESLRHTYLRVLHPLLTKTQLKDVPYKRPQIMLALESLTGNSGIRDVNATTKRLVERCLSGDWCVQLRAARRSTDPMSDDERKSEGSSGTGVGLSNRSEMNTPATVQLERSASGKGRTLKTSKSMEYLKGKVGGSAARRSSNASSLNLVAGASLGSPTSPLSPTRKGSADTPRSVSNPHSRPQHASTILVPPVPALPRNPPHHAQTMLLPPQQVAASKSDSALEAHPQIPQRRAAPPPPVTKRRKPPAVPTTAKITTIRTTRTTSPLTKSAF</sequence>
<evidence type="ECO:0000259" key="2">
    <source>
        <dbReference type="Pfam" id="PF09431"/>
    </source>
</evidence>
<comment type="caution">
    <text evidence="4">The sequence shown here is derived from an EMBL/GenBank/DDBJ whole genome shotgun (WGS) entry which is preliminary data.</text>
</comment>
<dbReference type="GO" id="GO:0000147">
    <property type="term" value="P:actin cortical patch assembly"/>
    <property type="evidence" value="ECO:0007669"/>
    <property type="project" value="TreeGrafter"/>
</dbReference>
<dbReference type="OrthoDB" id="445362at2759"/>
<dbReference type="GO" id="GO:0030479">
    <property type="term" value="C:actin cortical patch"/>
    <property type="evidence" value="ECO:0007669"/>
    <property type="project" value="TreeGrafter"/>
</dbReference>
<feature type="compositionally biased region" description="Low complexity" evidence="1">
    <location>
        <begin position="1037"/>
        <end position="1067"/>
    </location>
</feature>
<dbReference type="Pfam" id="PF12937">
    <property type="entry name" value="F-box-like"/>
    <property type="match status" value="1"/>
</dbReference>
<feature type="region of interest" description="Disordered" evidence="1">
    <location>
        <begin position="974"/>
        <end position="1175"/>
    </location>
</feature>
<keyword evidence="5" id="KW-1185">Reference proteome</keyword>
<reference evidence="4" key="1">
    <citation type="submission" date="2020-05" db="EMBL/GenBank/DDBJ databases">
        <title>Mycena genomes resolve the evolution of fungal bioluminescence.</title>
        <authorList>
            <person name="Tsai I.J."/>
        </authorList>
    </citation>
    <scope>NUCLEOTIDE SEQUENCE</scope>
    <source>
        <strain evidence="4">171206Taipei</strain>
    </source>
</reference>
<dbReference type="GeneID" id="59350742"/>
<evidence type="ECO:0000313" key="5">
    <source>
        <dbReference type="Proteomes" id="UP000636479"/>
    </source>
</evidence>
<dbReference type="RefSeq" id="XP_037215152.1">
    <property type="nucleotide sequence ID" value="XM_037368226.1"/>
</dbReference>
<dbReference type="Gene3D" id="1.20.1280.50">
    <property type="match status" value="1"/>
</dbReference>
<evidence type="ECO:0000256" key="1">
    <source>
        <dbReference type="SAM" id="MobiDB-lite"/>
    </source>
</evidence>
<evidence type="ECO:0000313" key="4">
    <source>
        <dbReference type="EMBL" id="KAF7292724.1"/>
    </source>
</evidence>
<feature type="compositionally biased region" description="Polar residues" evidence="1">
    <location>
        <begin position="996"/>
        <end position="1013"/>
    </location>
</feature>
<dbReference type="GO" id="GO:0071933">
    <property type="term" value="F:Arp2/3 complex binding"/>
    <property type="evidence" value="ECO:0007669"/>
    <property type="project" value="TreeGrafter"/>
</dbReference>
<feature type="domain" description="F-box" evidence="3">
    <location>
        <begin position="77"/>
        <end position="150"/>
    </location>
</feature>
<dbReference type="InterPro" id="IPR001810">
    <property type="entry name" value="F-box_dom"/>
</dbReference>
<feature type="compositionally biased region" description="Low complexity" evidence="1">
    <location>
        <begin position="1153"/>
        <end position="1175"/>
    </location>
</feature>
<dbReference type="PANTHER" id="PTHR13357:SF1">
    <property type="entry name" value="NCK-INTERACTING PROTEIN WITH SH3 DOMAIN"/>
    <property type="match status" value="1"/>
</dbReference>
<dbReference type="InterPro" id="IPR018556">
    <property type="entry name" value="SPIN90/Ldb17_LRD"/>
</dbReference>
<dbReference type="InterPro" id="IPR030125">
    <property type="entry name" value="SPIN90/Ldb17"/>
</dbReference>
<accession>A0A8H6VSX6</accession>
<feature type="compositionally biased region" description="Polar residues" evidence="1">
    <location>
        <begin position="1074"/>
        <end position="1089"/>
    </location>
</feature>
<organism evidence="4 5">
    <name type="scientific">Mycena indigotica</name>
    <dbReference type="NCBI Taxonomy" id="2126181"/>
    <lineage>
        <taxon>Eukaryota</taxon>
        <taxon>Fungi</taxon>
        <taxon>Dikarya</taxon>
        <taxon>Basidiomycota</taxon>
        <taxon>Agaricomycotina</taxon>
        <taxon>Agaricomycetes</taxon>
        <taxon>Agaricomycetidae</taxon>
        <taxon>Agaricales</taxon>
        <taxon>Marasmiineae</taxon>
        <taxon>Mycenaceae</taxon>
        <taxon>Mycena</taxon>
    </lineage>
</organism>
<dbReference type="GO" id="GO:0006897">
    <property type="term" value="P:endocytosis"/>
    <property type="evidence" value="ECO:0007669"/>
    <property type="project" value="TreeGrafter"/>
</dbReference>
<dbReference type="Pfam" id="PF09431">
    <property type="entry name" value="SPIN90_LRD"/>
    <property type="match status" value="1"/>
</dbReference>
<dbReference type="GO" id="GO:0051666">
    <property type="term" value="P:actin cortical patch localization"/>
    <property type="evidence" value="ECO:0007669"/>
    <property type="project" value="TreeGrafter"/>
</dbReference>
<protein>
    <submittedName>
        <fullName evidence="4">DUF2013 domain-containing protein</fullName>
    </submittedName>
</protein>
<proteinExistence type="predicted"/>
<feature type="domain" description="SPIN90/Ldb17 leucine-rich" evidence="2">
    <location>
        <begin position="785"/>
        <end position="934"/>
    </location>
</feature>
<dbReference type="EMBL" id="JACAZF010000011">
    <property type="protein sequence ID" value="KAF7292724.1"/>
    <property type="molecule type" value="Genomic_DNA"/>
</dbReference>
<name>A0A8H6VSX6_9AGAR</name>
<dbReference type="PANTHER" id="PTHR13357">
    <property type="entry name" value="SH3 ADAPTER PROTEIN SPIN90 NCK INTERACTING PROTEIN WITH SH3 DOMAIN"/>
    <property type="match status" value="1"/>
</dbReference>
<gene>
    <name evidence="4" type="ORF">MIND_01170700</name>
</gene>
<dbReference type="AlphaFoldDB" id="A0A8H6VSX6"/>
<evidence type="ECO:0000259" key="3">
    <source>
        <dbReference type="Pfam" id="PF12937"/>
    </source>
</evidence>
<dbReference type="Proteomes" id="UP000636479">
    <property type="component" value="Unassembled WGS sequence"/>
</dbReference>